<dbReference type="Gene3D" id="3.30.70.330">
    <property type="match status" value="1"/>
</dbReference>
<dbReference type="InterPro" id="IPR035979">
    <property type="entry name" value="RBD_domain_sf"/>
</dbReference>
<comment type="caution">
    <text evidence="4">The sequence shown here is derived from an EMBL/GenBank/DDBJ whole genome shotgun (WGS) entry which is preliminary data.</text>
</comment>
<dbReference type="PROSITE" id="PS50102">
    <property type="entry name" value="RRM"/>
    <property type="match status" value="1"/>
</dbReference>
<dbReference type="SMART" id="SM00360">
    <property type="entry name" value="RRM"/>
    <property type="match status" value="1"/>
</dbReference>
<dbReference type="PANTHER" id="PTHR15241:SF304">
    <property type="entry name" value="RRM DOMAIN-CONTAINING PROTEIN"/>
    <property type="match status" value="1"/>
</dbReference>
<keyword evidence="1" id="KW-0694">RNA-binding</keyword>
<dbReference type="AlphaFoldDB" id="A0AAV2I426"/>
<gene>
    <name evidence="4" type="ORF">GSLYS_00015059001</name>
</gene>
<feature type="compositionally biased region" description="Basic and acidic residues" evidence="2">
    <location>
        <begin position="25"/>
        <end position="37"/>
    </location>
</feature>
<feature type="region of interest" description="Disordered" evidence="2">
    <location>
        <begin position="658"/>
        <end position="692"/>
    </location>
</feature>
<feature type="region of interest" description="Disordered" evidence="2">
    <location>
        <begin position="704"/>
        <end position="723"/>
    </location>
</feature>
<evidence type="ECO:0000313" key="4">
    <source>
        <dbReference type="EMBL" id="CAL1541453.1"/>
    </source>
</evidence>
<proteinExistence type="predicted"/>
<dbReference type="InterPro" id="IPR000504">
    <property type="entry name" value="RRM_dom"/>
</dbReference>
<feature type="region of interest" description="Disordered" evidence="2">
    <location>
        <begin position="582"/>
        <end position="642"/>
    </location>
</feature>
<feature type="compositionally biased region" description="Basic and acidic residues" evidence="2">
    <location>
        <begin position="618"/>
        <end position="641"/>
    </location>
</feature>
<reference evidence="4 5" key="1">
    <citation type="submission" date="2024-04" db="EMBL/GenBank/DDBJ databases">
        <authorList>
            <consortium name="Genoscope - CEA"/>
            <person name="William W."/>
        </authorList>
    </citation>
    <scope>NUCLEOTIDE SEQUENCE [LARGE SCALE GENOMIC DNA]</scope>
</reference>
<feature type="region of interest" description="Disordered" evidence="2">
    <location>
        <begin position="127"/>
        <end position="212"/>
    </location>
</feature>
<evidence type="ECO:0000256" key="1">
    <source>
        <dbReference type="PROSITE-ProRule" id="PRU00176"/>
    </source>
</evidence>
<name>A0AAV2I426_LYMST</name>
<organism evidence="4 5">
    <name type="scientific">Lymnaea stagnalis</name>
    <name type="common">Great pond snail</name>
    <name type="synonym">Helix stagnalis</name>
    <dbReference type="NCBI Taxonomy" id="6523"/>
    <lineage>
        <taxon>Eukaryota</taxon>
        <taxon>Metazoa</taxon>
        <taxon>Spiralia</taxon>
        <taxon>Lophotrochozoa</taxon>
        <taxon>Mollusca</taxon>
        <taxon>Gastropoda</taxon>
        <taxon>Heterobranchia</taxon>
        <taxon>Euthyneura</taxon>
        <taxon>Panpulmonata</taxon>
        <taxon>Hygrophila</taxon>
        <taxon>Lymnaeoidea</taxon>
        <taxon>Lymnaeidae</taxon>
        <taxon>Lymnaea</taxon>
    </lineage>
</organism>
<accession>A0AAV2I426</accession>
<dbReference type="SUPFAM" id="SSF54928">
    <property type="entry name" value="RNA-binding domain, RBD"/>
    <property type="match status" value="1"/>
</dbReference>
<dbReference type="Proteomes" id="UP001497497">
    <property type="component" value="Unassembled WGS sequence"/>
</dbReference>
<dbReference type="Pfam" id="PF00076">
    <property type="entry name" value="RRM_1"/>
    <property type="match status" value="1"/>
</dbReference>
<feature type="compositionally biased region" description="Basic and acidic residues" evidence="2">
    <location>
        <begin position="146"/>
        <end position="195"/>
    </location>
</feature>
<feature type="compositionally biased region" description="Basic and acidic residues" evidence="2">
    <location>
        <begin position="1"/>
        <end position="17"/>
    </location>
</feature>
<feature type="compositionally biased region" description="Gly residues" evidence="2">
    <location>
        <begin position="244"/>
        <end position="271"/>
    </location>
</feature>
<feature type="region of interest" description="Disordered" evidence="2">
    <location>
        <begin position="239"/>
        <end position="568"/>
    </location>
</feature>
<evidence type="ECO:0000259" key="3">
    <source>
        <dbReference type="PROSITE" id="PS50102"/>
    </source>
</evidence>
<protein>
    <recommendedName>
        <fullName evidence="3">RRM domain-containing protein</fullName>
    </recommendedName>
</protein>
<feature type="compositionally biased region" description="Low complexity" evidence="2">
    <location>
        <begin position="549"/>
        <end position="566"/>
    </location>
</feature>
<evidence type="ECO:0000256" key="2">
    <source>
        <dbReference type="SAM" id="MobiDB-lite"/>
    </source>
</evidence>
<evidence type="ECO:0000313" key="5">
    <source>
        <dbReference type="Proteomes" id="UP001497497"/>
    </source>
</evidence>
<feature type="compositionally biased region" description="Basic and acidic residues" evidence="2">
    <location>
        <begin position="704"/>
        <end position="721"/>
    </location>
</feature>
<dbReference type="PANTHER" id="PTHR15241">
    <property type="entry name" value="TRANSFORMER-2-RELATED"/>
    <property type="match status" value="1"/>
</dbReference>
<keyword evidence="5" id="KW-1185">Reference proteome</keyword>
<dbReference type="InterPro" id="IPR012677">
    <property type="entry name" value="Nucleotide-bd_a/b_plait_sf"/>
</dbReference>
<dbReference type="EMBL" id="CAXITT010000432">
    <property type="protein sequence ID" value="CAL1541453.1"/>
    <property type="molecule type" value="Genomic_DNA"/>
</dbReference>
<feature type="region of interest" description="Disordered" evidence="2">
    <location>
        <begin position="1"/>
        <end position="42"/>
    </location>
</feature>
<feature type="domain" description="RRM" evidence="3">
    <location>
        <begin position="39"/>
        <end position="120"/>
    </location>
</feature>
<sequence length="737" mass="81518">MENDVKTPEKKQEDKQEIVTPGSGKPEKSRIKQELDTPGKLMVSGIPKHEEFTEAQLEKEFAPFGRITEVNIIRDRRSSLPRGFAFITYENPQDSEDAIKAMEGKDLGGEMPIHCEQAVIGLRKTKKMTEDARGGVRGGPRGRGGRGGDRGGRGWDRGGRGWDRGGRGWDRGGRGRGMERGRGWDMGRGFGDRGGPRGRGMQGGPHYGGERFNNEMGMYEEEEYYDEFEYGDAGYEEFTQQRGNRGGMFRGPPGRGRPMGRGGPPGRGNNFGRGAPQDRGGPPGRGRGGPSENVPMRGHDFRGGPSRRALLPNPPARGSRGPYAGQMRGQPAEEYYGEDANGYQGEEYFESSEAYEGYDDHFAEEAGTSEEYYMERPDAPRGRGGALPRGRGRPDPLQTATRQNQVDEYGYSYEEQSMPQRVPRPQANMQRRAPPPLSYSEEVYEEETPDTYDRPRANVPVHGASRGGRGAPVSRGTPVVRGALLSRGGPNGRGAPAGRGAPPGRRTALLGAEPYADESMYKRQPVPVAGNYAGPGPYEEDPYRDSYNRRPAPTARQAPAGRPRPAVASGDDMYVMERPHDKPQALVGDQPPVRHAAMGPTNRYPDYQTSAPLVGREQFSDARRLPPRRVDPDIRMREDPYQRVAAETDAYVSYPPSSRVAAEPVVSDPYSRKRPIDQYEEGDVSRGIGAPVTGVKRDYREYEDYRSAQAQPKRERLDRSGVYEAYSSRQEGAYRGL</sequence>
<feature type="compositionally biased region" description="Gly residues" evidence="2">
    <location>
        <begin position="196"/>
        <end position="207"/>
    </location>
</feature>
<dbReference type="GO" id="GO:0003723">
    <property type="term" value="F:RNA binding"/>
    <property type="evidence" value="ECO:0007669"/>
    <property type="project" value="UniProtKB-UniRule"/>
</dbReference>